<gene>
    <name evidence="5" type="ORF">MACH08_33350</name>
</gene>
<dbReference type="InterPro" id="IPR050251">
    <property type="entry name" value="HpcH-HpaI_aldolase"/>
</dbReference>
<dbReference type="PANTHER" id="PTHR30502:SF0">
    <property type="entry name" value="PHOSPHOENOLPYRUVATE CARBOXYLASE FAMILY PROTEIN"/>
    <property type="match status" value="1"/>
</dbReference>
<keyword evidence="2" id="KW-0479">Metal-binding</keyword>
<dbReference type="InterPro" id="IPR040442">
    <property type="entry name" value="Pyrv_kinase-like_dom_sf"/>
</dbReference>
<dbReference type="Gene3D" id="3.20.20.60">
    <property type="entry name" value="Phosphoenolpyruvate-binding domains"/>
    <property type="match status" value="1"/>
</dbReference>
<accession>A0ABQ5TL42</accession>
<proteinExistence type="inferred from homology"/>
<evidence type="ECO:0000313" key="6">
    <source>
        <dbReference type="Proteomes" id="UP001275436"/>
    </source>
</evidence>
<sequence length="250" mass="27329">MTKKLKQRIFNNEKVLGGFVNSYNPSLVEMLGFNGYDFVVIDNEHGAFSQSEITDMIRAAKRTNMSPVVRTSYDPSSVQKALDSGAEGIQVPMVNNREQAEEVVSKAKYPPIGMRGVAYSIPAAQYGTLSGRSYLDQANKDNFISVHIETKEAVENFEEIIAVNEIDIAFIGSTDLAVNLGYDNPNDSGVQDIISNLFERAKDHDIKMGLVASDTASTVKAFNQGASYVSVVTNKIITDALKEVVSNSKN</sequence>
<name>A0ABQ5TL42_9BACI</name>
<dbReference type="RefSeq" id="WP_077597072.1">
    <property type="nucleotide sequence ID" value="NZ_BSKO01000001.1"/>
</dbReference>
<keyword evidence="6" id="KW-1185">Reference proteome</keyword>
<organism evidence="5 6">
    <name type="scientific">Oceanobacillus kimchii</name>
    <dbReference type="NCBI Taxonomy" id="746691"/>
    <lineage>
        <taxon>Bacteria</taxon>
        <taxon>Bacillati</taxon>
        <taxon>Bacillota</taxon>
        <taxon>Bacilli</taxon>
        <taxon>Bacillales</taxon>
        <taxon>Bacillaceae</taxon>
        <taxon>Oceanobacillus</taxon>
    </lineage>
</organism>
<evidence type="ECO:0000256" key="1">
    <source>
        <dbReference type="ARBA" id="ARBA00005568"/>
    </source>
</evidence>
<feature type="domain" description="HpcH/HpaI aldolase/citrate lyase" evidence="4">
    <location>
        <begin position="19"/>
        <end position="231"/>
    </location>
</feature>
<comment type="similarity">
    <text evidence="1">Belongs to the HpcH/HpaI aldolase family.</text>
</comment>
<protein>
    <submittedName>
        <fullName evidence="5">4-hydroxy-2-oxovalerate aldolase</fullName>
    </submittedName>
</protein>
<evidence type="ECO:0000256" key="2">
    <source>
        <dbReference type="ARBA" id="ARBA00022723"/>
    </source>
</evidence>
<reference evidence="5 6" key="1">
    <citation type="submission" date="2023-02" db="EMBL/GenBank/DDBJ databases">
        <title>Oceanobacillus kimchii IFOP_LL358 isolated form Alexandrium catenella lab strain.</title>
        <authorList>
            <person name="Gajardo G."/>
            <person name="Ueki S."/>
            <person name="Maruyama F."/>
        </authorList>
    </citation>
    <scope>NUCLEOTIDE SEQUENCE [LARGE SCALE GENOMIC DNA]</scope>
    <source>
        <strain evidence="5 6">IFOP_LL358</strain>
    </source>
</reference>
<dbReference type="PANTHER" id="PTHR30502">
    <property type="entry name" value="2-KETO-3-DEOXY-L-RHAMNONATE ALDOLASE"/>
    <property type="match status" value="1"/>
</dbReference>
<evidence type="ECO:0000256" key="3">
    <source>
        <dbReference type="ARBA" id="ARBA00023239"/>
    </source>
</evidence>
<dbReference type="InterPro" id="IPR015813">
    <property type="entry name" value="Pyrv/PenolPyrv_kinase-like_dom"/>
</dbReference>
<comment type="caution">
    <text evidence="5">The sequence shown here is derived from an EMBL/GenBank/DDBJ whole genome shotgun (WGS) entry which is preliminary data.</text>
</comment>
<dbReference type="EMBL" id="BSKO01000001">
    <property type="protein sequence ID" value="GLO67551.1"/>
    <property type="molecule type" value="Genomic_DNA"/>
</dbReference>
<evidence type="ECO:0000313" key="5">
    <source>
        <dbReference type="EMBL" id="GLO67551.1"/>
    </source>
</evidence>
<dbReference type="Proteomes" id="UP001275436">
    <property type="component" value="Unassembled WGS sequence"/>
</dbReference>
<dbReference type="Pfam" id="PF03328">
    <property type="entry name" value="HpcH_HpaI"/>
    <property type="match status" value="1"/>
</dbReference>
<dbReference type="InterPro" id="IPR005000">
    <property type="entry name" value="Aldolase/citrate-lyase_domain"/>
</dbReference>
<keyword evidence="3" id="KW-0456">Lyase</keyword>
<dbReference type="SUPFAM" id="SSF51621">
    <property type="entry name" value="Phosphoenolpyruvate/pyruvate domain"/>
    <property type="match status" value="1"/>
</dbReference>
<evidence type="ECO:0000259" key="4">
    <source>
        <dbReference type="Pfam" id="PF03328"/>
    </source>
</evidence>